<dbReference type="OrthoDB" id="3689965at2759"/>
<comment type="caution">
    <text evidence="2">The sequence shown here is derived from an EMBL/GenBank/DDBJ whole genome shotgun (WGS) entry which is preliminary data.</text>
</comment>
<keyword evidence="3" id="KW-1185">Reference proteome</keyword>
<keyword evidence="1" id="KW-0732">Signal</keyword>
<evidence type="ECO:0000256" key="1">
    <source>
        <dbReference type="SAM" id="SignalP"/>
    </source>
</evidence>
<organism evidence="2 3">
    <name type="scientific">Stachybotrys elegans</name>
    <dbReference type="NCBI Taxonomy" id="80388"/>
    <lineage>
        <taxon>Eukaryota</taxon>
        <taxon>Fungi</taxon>
        <taxon>Dikarya</taxon>
        <taxon>Ascomycota</taxon>
        <taxon>Pezizomycotina</taxon>
        <taxon>Sordariomycetes</taxon>
        <taxon>Hypocreomycetidae</taxon>
        <taxon>Hypocreales</taxon>
        <taxon>Stachybotryaceae</taxon>
        <taxon>Stachybotrys</taxon>
    </lineage>
</organism>
<dbReference type="Proteomes" id="UP000813444">
    <property type="component" value="Unassembled WGS sequence"/>
</dbReference>
<sequence>MFSHALLLLAPLSSIGKVLGAPTVPALTPRTEVSVQTCYKDEPKQLFCYNPPNGDPQGVEVEDVAFVAEYLRAYGGGTRLGRLFNMAAADAPDCGEWTLYSHGTAMAVAKHIDNTVNSSVLFADIARTIDGGANATPAQKAGAIIGCLESGGSLGVQVNASAPAYTASSYPKGYVTGGIIIKIVWSGF</sequence>
<evidence type="ECO:0008006" key="4">
    <source>
        <dbReference type="Google" id="ProtNLM"/>
    </source>
</evidence>
<dbReference type="AlphaFoldDB" id="A0A8K0SQ99"/>
<gene>
    <name evidence="2" type="ORF">B0I35DRAFT_437727</name>
</gene>
<evidence type="ECO:0000313" key="3">
    <source>
        <dbReference type="Proteomes" id="UP000813444"/>
    </source>
</evidence>
<protein>
    <recommendedName>
        <fullName evidence="4">Ecp2 effector protein domain-containing protein</fullName>
    </recommendedName>
</protein>
<accession>A0A8K0SQ99</accession>
<reference evidence="2" key="1">
    <citation type="journal article" date="2021" name="Nat. Commun.">
        <title>Genetic determinants of endophytism in the Arabidopsis root mycobiome.</title>
        <authorList>
            <person name="Mesny F."/>
            <person name="Miyauchi S."/>
            <person name="Thiergart T."/>
            <person name="Pickel B."/>
            <person name="Atanasova L."/>
            <person name="Karlsson M."/>
            <person name="Huettel B."/>
            <person name="Barry K.W."/>
            <person name="Haridas S."/>
            <person name="Chen C."/>
            <person name="Bauer D."/>
            <person name="Andreopoulos W."/>
            <person name="Pangilinan J."/>
            <person name="LaButti K."/>
            <person name="Riley R."/>
            <person name="Lipzen A."/>
            <person name="Clum A."/>
            <person name="Drula E."/>
            <person name="Henrissat B."/>
            <person name="Kohler A."/>
            <person name="Grigoriev I.V."/>
            <person name="Martin F.M."/>
            <person name="Hacquard S."/>
        </authorList>
    </citation>
    <scope>NUCLEOTIDE SEQUENCE</scope>
    <source>
        <strain evidence="2">MPI-CAGE-CH-0235</strain>
    </source>
</reference>
<evidence type="ECO:0000313" key="2">
    <source>
        <dbReference type="EMBL" id="KAH7311225.1"/>
    </source>
</evidence>
<proteinExistence type="predicted"/>
<name>A0A8K0SQ99_9HYPO</name>
<feature type="chain" id="PRO_5035475735" description="Ecp2 effector protein domain-containing protein" evidence="1">
    <location>
        <begin position="21"/>
        <end position="188"/>
    </location>
</feature>
<feature type="signal peptide" evidence="1">
    <location>
        <begin position="1"/>
        <end position="20"/>
    </location>
</feature>
<dbReference type="EMBL" id="JAGPNK010000011">
    <property type="protein sequence ID" value="KAH7311225.1"/>
    <property type="molecule type" value="Genomic_DNA"/>
</dbReference>